<dbReference type="Gene3D" id="3.50.50.60">
    <property type="entry name" value="FAD/NAD(P)-binding domain"/>
    <property type="match status" value="1"/>
</dbReference>
<evidence type="ECO:0000259" key="1">
    <source>
        <dbReference type="Pfam" id="PF01266"/>
    </source>
</evidence>
<dbReference type="Gene3D" id="3.30.9.10">
    <property type="entry name" value="D-Amino Acid Oxidase, subunit A, domain 2"/>
    <property type="match status" value="1"/>
</dbReference>
<protein>
    <submittedName>
        <fullName evidence="2">FAD dependent oxidoreductase</fullName>
    </submittedName>
</protein>
<accession>A0A9P9AM45</accession>
<evidence type="ECO:0000313" key="2">
    <source>
        <dbReference type="EMBL" id="KAH6884263.1"/>
    </source>
</evidence>
<proteinExistence type="predicted"/>
<dbReference type="InterPro" id="IPR006076">
    <property type="entry name" value="FAD-dep_OxRdtase"/>
</dbReference>
<feature type="domain" description="FAD dependent oxidoreductase" evidence="1">
    <location>
        <begin position="43"/>
        <end position="432"/>
    </location>
</feature>
<dbReference type="InterPro" id="IPR036188">
    <property type="entry name" value="FAD/NAD-bd_sf"/>
</dbReference>
<dbReference type="Pfam" id="PF01266">
    <property type="entry name" value="DAO"/>
    <property type="match status" value="1"/>
</dbReference>
<comment type="caution">
    <text evidence="2">The sequence shown here is derived from an EMBL/GenBank/DDBJ whole genome shotgun (WGS) entry which is preliminary data.</text>
</comment>
<gene>
    <name evidence="2" type="ORF">B0T10DRAFT_410240</name>
</gene>
<keyword evidence="3" id="KW-1185">Reference proteome</keyword>
<name>A0A9P9AM45_9HYPO</name>
<evidence type="ECO:0000313" key="3">
    <source>
        <dbReference type="Proteomes" id="UP000777438"/>
    </source>
</evidence>
<dbReference type="AlphaFoldDB" id="A0A9P9AM45"/>
<dbReference type="Proteomes" id="UP000777438">
    <property type="component" value="Unassembled WGS sequence"/>
</dbReference>
<dbReference type="PANTHER" id="PTHR13847:SF213">
    <property type="entry name" value="DEPENDENT OXIDOREDUCTASE, PUTATIVE-RELATED"/>
    <property type="match status" value="1"/>
</dbReference>
<dbReference type="SUPFAM" id="SSF51905">
    <property type="entry name" value="FAD/NAD(P)-binding domain"/>
    <property type="match status" value="1"/>
</dbReference>
<sequence>MLARRLLADPGLPNPNPTASYWQQPHPQNISEIRSSTLPGQRDVVILGSGITGCSVAQTLLEGHASISVTVLEARGLCSGATGRNGGHVKFNAVTEYAKHRAQLGPEAAASLVRFCLAHFPAIASQAGRHGAAEVGEVRSVTALTTFMDKSLVPDIKSSLAEFEKAFPDLQGQFRLYEGQDTKQFGLENAAAVLSGPAGAAWPFRLVNAVFRSLLTQYQERFSIETFTAAEKILETENKEYPYAIQTPRGTIHAKHIVHCTEGHVSHLLPALRGIIWPRRGQMTVQTPGDRIKAFDGKYSWAFIFRHFFDYVTQNAATGEIFIGGGDLDVDENVSEYLTSVEDDKEMTLNKIHLRGVLQEVFGTTNSLSEEQPRLKASWSGIMGFSIDGYPVVGKLPKEAVHRRGGNEWIAAGYGGYGMVNSWLCGQTVAEMVLGQNVTTGMPEPYYISPARYAALLKELDDRVNRASRSGFKALL</sequence>
<organism evidence="2 3">
    <name type="scientific">Thelonectria olida</name>
    <dbReference type="NCBI Taxonomy" id="1576542"/>
    <lineage>
        <taxon>Eukaryota</taxon>
        <taxon>Fungi</taxon>
        <taxon>Dikarya</taxon>
        <taxon>Ascomycota</taxon>
        <taxon>Pezizomycotina</taxon>
        <taxon>Sordariomycetes</taxon>
        <taxon>Hypocreomycetidae</taxon>
        <taxon>Hypocreales</taxon>
        <taxon>Nectriaceae</taxon>
        <taxon>Thelonectria</taxon>
    </lineage>
</organism>
<dbReference type="PANTHER" id="PTHR13847">
    <property type="entry name" value="SARCOSINE DEHYDROGENASE-RELATED"/>
    <property type="match status" value="1"/>
</dbReference>
<dbReference type="OrthoDB" id="429143at2759"/>
<dbReference type="GO" id="GO:0005737">
    <property type="term" value="C:cytoplasm"/>
    <property type="evidence" value="ECO:0007669"/>
    <property type="project" value="TreeGrafter"/>
</dbReference>
<reference evidence="2 3" key="1">
    <citation type="journal article" date="2021" name="Nat. Commun.">
        <title>Genetic determinants of endophytism in the Arabidopsis root mycobiome.</title>
        <authorList>
            <person name="Mesny F."/>
            <person name="Miyauchi S."/>
            <person name="Thiergart T."/>
            <person name="Pickel B."/>
            <person name="Atanasova L."/>
            <person name="Karlsson M."/>
            <person name="Huettel B."/>
            <person name="Barry K.W."/>
            <person name="Haridas S."/>
            <person name="Chen C."/>
            <person name="Bauer D."/>
            <person name="Andreopoulos W."/>
            <person name="Pangilinan J."/>
            <person name="LaButti K."/>
            <person name="Riley R."/>
            <person name="Lipzen A."/>
            <person name="Clum A."/>
            <person name="Drula E."/>
            <person name="Henrissat B."/>
            <person name="Kohler A."/>
            <person name="Grigoriev I.V."/>
            <person name="Martin F.M."/>
            <person name="Hacquard S."/>
        </authorList>
    </citation>
    <scope>NUCLEOTIDE SEQUENCE [LARGE SCALE GENOMIC DNA]</scope>
    <source>
        <strain evidence="2 3">MPI-CAGE-CH-0241</strain>
    </source>
</reference>
<dbReference type="EMBL" id="JAGPYM010000021">
    <property type="protein sequence ID" value="KAH6884263.1"/>
    <property type="molecule type" value="Genomic_DNA"/>
</dbReference>